<gene>
    <name evidence="4" type="ORF">HNP33_003133</name>
</gene>
<name>A0ABR6RIN6_9BURK</name>
<dbReference type="PANTHER" id="PTHR43584">
    <property type="entry name" value="NUCLEOTIDYL TRANSFERASE"/>
    <property type="match status" value="1"/>
</dbReference>
<evidence type="ECO:0000256" key="1">
    <source>
        <dbReference type="ARBA" id="ARBA00022679"/>
    </source>
</evidence>
<dbReference type="EC" id="2.7.7.-" evidence="4"/>
<accession>A0ABR6RIN6</accession>
<evidence type="ECO:0000313" key="5">
    <source>
        <dbReference type="Proteomes" id="UP000562492"/>
    </source>
</evidence>
<evidence type="ECO:0000259" key="3">
    <source>
        <dbReference type="Pfam" id="PF00483"/>
    </source>
</evidence>
<dbReference type="Proteomes" id="UP000562492">
    <property type="component" value="Unassembled WGS sequence"/>
</dbReference>
<protein>
    <submittedName>
        <fullName evidence="4">MurNAc alpha-1-phosphate uridylyltransferase</fullName>
        <ecNumber evidence="4">2.7.7.-</ecNumber>
    </submittedName>
</protein>
<evidence type="ECO:0000256" key="2">
    <source>
        <dbReference type="ARBA" id="ARBA00022695"/>
    </source>
</evidence>
<dbReference type="CDD" id="cd06422">
    <property type="entry name" value="NTP_transferase_like_1"/>
    <property type="match status" value="1"/>
</dbReference>
<reference evidence="4 5" key="1">
    <citation type="submission" date="2020-08" db="EMBL/GenBank/DDBJ databases">
        <title>Functional genomics of gut bacteria from endangered species of beetles.</title>
        <authorList>
            <person name="Carlos-Shanley C."/>
        </authorList>
    </citation>
    <scope>NUCLEOTIDE SEQUENCE [LARGE SCALE GENOMIC DNA]</scope>
    <source>
        <strain evidence="4 5">S00124</strain>
    </source>
</reference>
<organism evidence="4 5">
    <name type="scientific">Comamonas odontotermitis</name>
    <dbReference type="NCBI Taxonomy" id="379895"/>
    <lineage>
        <taxon>Bacteria</taxon>
        <taxon>Pseudomonadati</taxon>
        <taxon>Pseudomonadota</taxon>
        <taxon>Betaproteobacteria</taxon>
        <taxon>Burkholderiales</taxon>
        <taxon>Comamonadaceae</taxon>
        <taxon>Comamonas</taxon>
    </lineage>
</organism>
<keyword evidence="5" id="KW-1185">Reference proteome</keyword>
<evidence type="ECO:0000313" key="4">
    <source>
        <dbReference type="EMBL" id="MBB6579023.1"/>
    </source>
</evidence>
<dbReference type="EMBL" id="JACHKZ010000022">
    <property type="protein sequence ID" value="MBB6579023.1"/>
    <property type="molecule type" value="Genomic_DNA"/>
</dbReference>
<comment type="caution">
    <text evidence="4">The sequence shown here is derived from an EMBL/GenBank/DDBJ whole genome shotgun (WGS) entry which is preliminary data.</text>
</comment>
<dbReference type="InterPro" id="IPR005835">
    <property type="entry name" value="NTP_transferase_dom"/>
</dbReference>
<dbReference type="InterPro" id="IPR050065">
    <property type="entry name" value="GlmU-like"/>
</dbReference>
<dbReference type="Gene3D" id="3.90.550.10">
    <property type="entry name" value="Spore Coat Polysaccharide Biosynthesis Protein SpsA, Chain A"/>
    <property type="match status" value="1"/>
</dbReference>
<keyword evidence="1 4" id="KW-0808">Transferase</keyword>
<dbReference type="SUPFAM" id="SSF53448">
    <property type="entry name" value="Nucleotide-diphospho-sugar transferases"/>
    <property type="match status" value="1"/>
</dbReference>
<feature type="domain" description="Nucleotidyl transferase" evidence="3">
    <location>
        <begin position="13"/>
        <end position="152"/>
    </location>
</feature>
<proteinExistence type="predicted"/>
<dbReference type="Pfam" id="PF00483">
    <property type="entry name" value="NTP_transferase"/>
    <property type="match status" value="1"/>
</dbReference>
<dbReference type="PANTHER" id="PTHR43584:SF8">
    <property type="entry name" value="N-ACETYLMURAMATE ALPHA-1-PHOSPHATE URIDYLYLTRANSFERASE"/>
    <property type="match status" value="1"/>
</dbReference>
<sequence>MIMSSTTEFRAQAMVLAAGRGERMRPLTDHTPKPLLPVRGKPLMQHSLEQLAAAGVDRIVINTGWLGQQVADAWPAKADMGGHGVQIRYSREDLDFGGGIETTGGISRALPLLDDAFWLVSGDVFIPSFPFDEALRQRFAQSGDLAHLWLVPNAPHHPKGDFVLTEDDHTDAGHAYTGRAETPAADDTRPRLTYCSVALLKKELFAPPFCDIPPGNPHGVKMPLVQQLRAAMQAGRCSASRYDGVWVDVGTPERLAAIAG</sequence>
<keyword evidence="2 4" id="KW-0548">Nucleotidyltransferase</keyword>
<dbReference type="GO" id="GO:0016779">
    <property type="term" value="F:nucleotidyltransferase activity"/>
    <property type="evidence" value="ECO:0007669"/>
    <property type="project" value="UniProtKB-KW"/>
</dbReference>
<dbReference type="InterPro" id="IPR029044">
    <property type="entry name" value="Nucleotide-diphossugar_trans"/>
</dbReference>